<dbReference type="RefSeq" id="WP_004624682.1">
    <property type="nucleotide sequence ID" value="NZ_AORV01000025.1"/>
</dbReference>
<accession>S0FLZ7</accession>
<evidence type="ECO:0000313" key="6">
    <source>
        <dbReference type="Proteomes" id="UP000014155"/>
    </source>
</evidence>
<dbReference type="eggNOG" id="COG1929">
    <property type="taxonomic scope" value="Bacteria"/>
</dbReference>
<reference evidence="5 6" key="1">
    <citation type="journal article" date="2013" name="Genome Announc.">
        <title>Draft Genome Sequence of the Cellulolytic, Mesophilic, Anaerobic Bacterium Clostridium termitidis Strain CT1112 (DSM 5398).</title>
        <authorList>
            <person name="Lal S."/>
            <person name="Ramachandran U."/>
            <person name="Zhang X."/>
            <person name="Munir R."/>
            <person name="Sparling R."/>
            <person name="Levin D.B."/>
        </authorList>
    </citation>
    <scope>NUCLEOTIDE SEQUENCE [LARGE SCALE GENOMIC DNA]</scope>
    <source>
        <strain evidence="5 6">CT1112</strain>
    </source>
</reference>
<evidence type="ECO:0000256" key="4">
    <source>
        <dbReference type="PIRNR" id="PIRNR006078"/>
    </source>
</evidence>
<proteinExistence type="inferred from homology"/>
<keyword evidence="2 4" id="KW-0808">Transferase</keyword>
<dbReference type="Proteomes" id="UP000014155">
    <property type="component" value="Unassembled WGS sequence"/>
</dbReference>
<name>S0FLZ7_RUMCE</name>
<dbReference type="PANTHER" id="PTHR21599:SF0">
    <property type="entry name" value="GLYCERATE KINASE"/>
    <property type="match status" value="1"/>
</dbReference>
<protein>
    <submittedName>
        <fullName evidence="5">Glycerate kinase</fullName>
        <ecNumber evidence="5">2.7.1.31</ecNumber>
    </submittedName>
</protein>
<comment type="similarity">
    <text evidence="1 4">Belongs to the glycerate kinase type-1 family.</text>
</comment>
<dbReference type="NCBIfam" id="TIGR00045">
    <property type="entry name" value="glycerate kinase"/>
    <property type="match status" value="1"/>
</dbReference>
<dbReference type="PANTHER" id="PTHR21599">
    <property type="entry name" value="GLYCERATE KINASE"/>
    <property type="match status" value="1"/>
</dbReference>
<dbReference type="Gene3D" id="3.40.50.10350">
    <property type="entry name" value="Glycerate kinase, domain 1"/>
    <property type="match status" value="1"/>
</dbReference>
<dbReference type="GO" id="GO:0008887">
    <property type="term" value="F:glycerate kinase activity"/>
    <property type="evidence" value="ECO:0007669"/>
    <property type="project" value="UniProtKB-UniRule"/>
</dbReference>
<dbReference type="Pfam" id="PF02595">
    <property type="entry name" value="Gly_kinase"/>
    <property type="match status" value="1"/>
</dbReference>
<dbReference type="GO" id="GO:0031388">
    <property type="term" value="P:organic acid phosphorylation"/>
    <property type="evidence" value="ECO:0007669"/>
    <property type="project" value="UniProtKB-UniRule"/>
</dbReference>
<keyword evidence="6" id="KW-1185">Reference proteome</keyword>
<dbReference type="STRING" id="1195236.CTER_1104"/>
<organism evidence="5 6">
    <name type="scientific">Ruminiclostridium cellobioparum subsp. termitidis CT1112</name>
    <dbReference type="NCBI Taxonomy" id="1195236"/>
    <lineage>
        <taxon>Bacteria</taxon>
        <taxon>Bacillati</taxon>
        <taxon>Bacillota</taxon>
        <taxon>Clostridia</taxon>
        <taxon>Eubacteriales</taxon>
        <taxon>Oscillospiraceae</taxon>
        <taxon>Ruminiclostridium</taxon>
    </lineage>
</organism>
<evidence type="ECO:0000313" key="5">
    <source>
        <dbReference type="EMBL" id="EMS72932.1"/>
    </source>
</evidence>
<sequence>MKIVFAPDSFKGSLSSLEIIDVLNDSAKRIFGKVETVPVPMADGGEGTIDALTVPAGGTKETFTVTGPMNNPVEAVIGYIHEGRTAVIEMAQASGLSLIPGGRKEPLAATSYGTGELIRKALDKGIRSIIIGIGGSATNDGGMGAMRALGARFLDASGKELKGSGSDLELVRRIDISGLNPAVSECDITVICDVSNPLLGKDGATYIYGPQKGVTPELLDRLEKGMSNYIKVVENTLGKTIANVPGAGAAGGMGAALMAFLNAGLKPGIDVVLDAVNFDELIDGAAFVVTGEGNIDEQSVRFGKVPSGIMKRCTPKQVPVAVISGGMGKGAELFWQNNLGSIMTTVNGIMTLDEAIANSRELLKNGADRMFLLIKIGMSI</sequence>
<dbReference type="InterPro" id="IPR036129">
    <property type="entry name" value="Glycerate_kinase_sf"/>
</dbReference>
<comment type="caution">
    <text evidence="5">The sequence shown here is derived from an EMBL/GenBank/DDBJ whole genome shotgun (WGS) entry which is preliminary data.</text>
</comment>
<evidence type="ECO:0000256" key="1">
    <source>
        <dbReference type="ARBA" id="ARBA00006284"/>
    </source>
</evidence>
<keyword evidence="3 4" id="KW-0418">Kinase</keyword>
<dbReference type="InterPro" id="IPR004381">
    <property type="entry name" value="Glycerate_kinase"/>
</dbReference>
<dbReference type="PIRSF" id="PIRSF006078">
    <property type="entry name" value="GlxK"/>
    <property type="match status" value="1"/>
</dbReference>
<evidence type="ECO:0000256" key="2">
    <source>
        <dbReference type="ARBA" id="ARBA00022679"/>
    </source>
</evidence>
<dbReference type="EMBL" id="AORV01000025">
    <property type="protein sequence ID" value="EMS72932.1"/>
    <property type="molecule type" value="Genomic_DNA"/>
</dbReference>
<dbReference type="InterPro" id="IPR018197">
    <property type="entry name" value="Glycerate_kinase_RE-like"/>
</dbReference>
<dbReference type="AlphaFoldDB" id="S0FLZ7"/>
<evidence type="ECO:0000256" key="3">
    <source>
        <dbReference type="ARBA" id="ARBA00022777"/>
    </source>
</evidence>
<dbReference type="EC" id="2.7.1.31" evidence="5"/>
<dbReference type="SUPFAM" id="SSF110738">
    <property type="entry name" value="Glycerate kinase I"/>
    <property type="match status" value="1"/>
</dbReference>
<gene>
    <name evidence="5" type="ORF">CTER_1104</name>
</gene>
<dbReference type="InterPro" id="IPR018193">
    <property type="entry name" value="Glyc_kinase_flavodox-like_fold"/>
</dbReference>
<dbReference type="PATRIC" id="fig|1195236.3.peg.1400"/>
<dbReference type="Gene3D" id="3.90.1510.10">
    <property type="entry name" value="Glycerate kinase, domain 2"/>
    <property type="match status" value="1"/>
</dbReference>